<gene>
    <name evidence="1" type="ORF">SBA1_940009</name>
</gene>
<proteinExistence type="predicted"/>
<evidence type="ECO:0000313" key="2">
    <source>
        <dbReference type="Proteomes" id="UP000238701"/>
    </source>
</evidence>
<sequence length="611" mass="63108">MKRQTALLAKFEVRLPIATMVVLLVLQTPLLMRAQGGQEEHIGLPIDWSSHHIIFTNGASPEVAGKQARDPRNWINWAQRSAWMFPREGWGPLPGAARRRHMRVDWAMPLGASGGMPLAESPAKYNFNVNSTPSCANDFIVYTIAANPSAAQANLVAFNNLYTGTTSSSCPTANQSPVSTDLKQPTFLWAYALGSEGSALSPTISISGTKVAFVETGTANTVTNPAYFDVVTPVSGQGSSATSPCVIASAGSSLCGGTTLVRLNYTNSGISGCGTGTTNSNASAYIDYGSDSAYIGADNGILYRISGVFKGTPAVQYCVQAGSATAKLTSPVYDEVTNEVFVSDGFSVYAYSAGASGFTKLNSVALASASAANGDPIILSPIVDTTNGFVYVFSSADSTNTNSIAAQFKIQANGDLGTPVTAAIGPAGTNATTYIFDGDFDNAYVTNGPTTGAGTLYACGTQTGAATLPSLYALSFQSGSGTMNSTPAMSNNKNIYGGNATAGICSPLLEFYNSGTDYLFVGAGNIGNTNGANLVTGWNVTSRIASNTTAPNSTATNEWGGTSAFSVDNVSTEDQAASIYFGTLQPAASGTAPSCPKTQYCAIKLTQSGLQ</sequence>
<evidence type="ECO:0000313" key="1">
    <source>
        <dbReference type="EMBL" id="SPF49729.1"/>
    </source>
</evidence>
<dbReference type="EMBL" id="OMOD01000193">
    <property type="protein sequence ID" value="SPF49729.1"/>
    <property type="molecule type" value="Genomic_DNA"/>
</dbReference>
<organism evidence="1 2">
    <name type="scientific">Candidatus Sulfotelmatobacter kueseliae</name>
    <dbReference type="NCBI Taxonomy" id="2042962"/>
    <lineage>
        <taxon>Bacteria</taxon>
        <taxon>Pseudomonadati</taxon>
        <taxon>Acidobacteriota</taxon>
        <taxon>Terriglobia</taxon>
        <taxon>Terriglobales</taxon>
        <taxon>Candidatus Korobacteraceae</taxon>
        <taxon>Candidatus Sulfotelmatobacter</taxon>
    </lineage>
</organism>
<dbReference type="Proteomes" id="UP000238701">
    <property type="component" value="Unassembled WGS sequence"/>
</dbReference>
<name>A0A2U3LD99_9BACT</name>
<reference evidence="2" key="1">
    <citation type="submission" date="2018-02" db="EMBL/GenBank/DDBJ databases">
        <authorList>
            <person name="Hausmann B."/>
        </authorList>
    </citation>
    <scope>NUCLEOTIDE SEQUENCE [LARGE SCALE GENOMIC DNA]</scope>
    <source>
        <strain evidence="2">Peat soil MAG SbA1</strain>
    </source>
</reference>
<dbReference type="AlphaFoldDB" id="A0A2U3LD99"/>
<protein>
    <submittedName>
        <fullName evidence="1">Uncharacterized protein</fullName>
    </submittedName>
</protein>
<accession>A0A2U3LD99</accession>